<dbReference type="EMBL" id="WHNZ01000072">
    <property type="protein sequence ID" value="NOV03932.1"/>
    <property type="molecule type" value="Genomic_DNA"/>
</dbReference>
<evidence type="ECO:0000313" key="1">
    <source>
        <dbReference type="EMBL" id="NOV03932.1"/>
    </source>
</evidence>
<dbReference type="Proteomes" id="UP000618579">
    <property type="component" value="Unassembled WGS sequence"/>
</dbReference>
<reference evidence="1 2" key="1">
    <citation type="submission" date="2019-10" db="EMBL/GenBank/DDBJ databases">
        <title>Description of Paenibacillus pedi sp. nov.</title>
        <authorList>
            <person name="Carlier A."/>
            <person name="Qi S."/>
        </authorList>
    </citation>
    <scope>NUCLEOTIDE SEQUENCE [LARGE SCALE GENOMIC DNA]</scope>
    <source>
        <strain evidence="1 2">LMG 31457</strain>
    </source>
</reference>
<gene>
    <name evidence="1" type="ORF">GC097_28455</name>
</gene>
<sequence length="82" mass="9322">MALDQQFQDVAIERLIGTIPLALSSIYRGLIQDPEPELYRWVKAADLIGRTHIARRLVPTIYLASRLICFQRSGDLASLKRV</sequence>
<keyword evidence="2" id="KW-1185">Reference proteome</keyword>
<proteinExistence type="predicted"/>
<accession>A0ABX1ZVA9</accession>
<name>A0ABX1ZVA9_9BACL</name>
<protein>
    <submittedName>
        <fullName evidence="1">Uncharacterized protein</fullName>
    </submittedName>
</protein>
<comment type="caution">
    <text evidence="1">The sequence shown here is derived from an EMBL/GenBank/DDBJ whole genome shotgun (WGS) entry which is preliminary data.</text>
</comment>
<organism evidence="1 2">
    <name type="scientific">Paenibacillus planticolens</name>
    <dbReference type="NCBI Taxonomy" id="2654976"/>
    <lineage>
        <taxon>Bacteria</taxon>
        <taxon>Bacillati</taxon>
        <taxon>Bacillota</taxon>
        <taxon>Bacilli</taxon>
        <taxon>Bacillales</taxon>
        <taxon>Paenibacillaceae</taxon>
        <taxon>Paenibacillus</taxon>
    </lineage>
</organism>
<dbReference type="RefSeq" id="WP_171686742.1">
    <property type="nucleotide sequence ID" value="NZ_WHNZ01000072.1"/>
</dbReference>
<evidence type="ECO:0000313" key="2">
    <source>
        <dbReference type="Proteomes" id="UP000618579"/>
    </source>
</evidence>